<gene>
    <name evidence="1" type="ORF">FA95DRAFT_1679071</name>
</gene>
<comment type="caution">
    <text evidence="1">The sequence shown here is derived from an EMBL/GenBank/DDBJ whole genome shotgun (WGS) entry which is preliminary data.</text>
</comment>
<proteinExistence type="predicted"/>
<dbReference type="EMBL" id="MU275904">
    <property type="protein sequence ID" value="KAI0047480.1"/>
    <property type="molecule type" value="Genomic_DNA"/>
</dbReference>
<protein>
    <submittedName>
        <fullName evidence="1">Uncharacterized protein</fullName>
    </submittedName>
</protein>
<accession>A0ACB8RTV1</accession>
<sequence>MSHVEPLKKARLTALAVCWALNVVAGSTGLYSLVRGNQAKSAFRREAPPGVTLQIDVTNIFHPGVVVTAVTTLISVLTSTFFQMTLFHTLFDRMFSRWVRGGVPLATRTLPAQAAVLALCALWLLPTQIAYNVVFSTEATHTKAFLEGVQLPAAVVTAAAEAEHVPMTYRDIGYLRTQAIIPWFSWLFAVIAVIVLFVASRRRAPTSPEPDVESAEVMDDDRKSFSSEKKVSVMVDEKVASPV</sequence>
<name>A0ACB8RTV1_9AGAM</name>
<dbReference type="Proteomes" id="UP000814033">
    <property type="component" value="Unassembled WGS sequence"/>
</dbReference>
<evidence type="ECO:0000313" key="1">
    <source>
        <dbReference type="EMBL" id="KAI0047480.1"/>
    </source>
</evidence>
<keyword evidence="2" id="KW-1185">Reference proteome</keyword>
<organism evidence="1 2">
    <name type="scientific">Auriscalpium vulgare</name>
    <dbReference type="NCBI Taxonomy" id="40419"/>
    <lineage>
        <taxon>Eukaryota</taxon>
        <taxon>Fungi</taxon>
        <taxon>Dikarya</taxon>
        <taxon>Basidiomycota</taxon>
        <taxon>Agaricomycotina</taxon>
        <taxon>Agaricomycetes</taxon>
        <taxon>Russulales</taxon>
        <taxon>Auriscalpiaceae</taxon>
        <taxon>Auriscalpium</taxon>
    </lineage>
</organism>
<reference evidence="1" key="1">
    <citation type="submission" date="2021-02" db="EMBL/GenBank/DDBJ databases">
        <authorList>
            <consortium name="DOE Joint Genome Institute"/>
            <person name="Ahrendt S."/>
            <person name="Looney B.P."/>
            <person name="Miyauchi S."/>
            <person name="Morin E."/>
            <person name="Drula E."/>
            <person name="Courty P.E."/>
            <person name="Chicoki N."/>
            <person name="Fauchery L."/>
            <person name="Kohler A."/>
            <person name="Kuo A."/>
            <person name="Labutti K."/>
            <person name="Pangilinan J."/>
            <person name="Lipzen A."/>
            <person name="Riley R."/>
            <person name="Andreopoulos W."/>
            <person name="He G."/>
            <person name="Johnson J."/>
            <person name="Barry K.W."/>
            <person name="Grigoriev I.V."/>
            <person name="Nagy L."/>
            <person name="Hibbett D."/>
            <person name="Henrissat B."/>
            <person name="Matheny P.B."/>
            <person name="Labbe J."/>
            <person name="Martin F."/>
        </authorList>
    </citation>
    <scope>NUCLEOTIDE SEQUENCE</scope>
    <source>
        <strain evidence="1">FP105234-sp</strain>
    </source>
</reference>
<reference evidence="1" key="2">
    <citation type="journal article" date="2022" name="New Phytol.">
        <title>Evolutionary transition to the ectomycorrhizal habit in the genomes of a hyperdiverse lineage of mushroom-forming fungi.</title>
        <authorList>
            <person name="Looney B."/>
            <person name="Miyauchi S."/>
            <person name="Morin E."/>
            <person name="Drula E."/>
            <person name="Courty P.E."/>
            <person name="Kohler A."/>
            <person name="Kuo A."/>
            <person name="LaButti K."/>
            <person name="Pangilinan J."/>
            <person name="Lipzen A."/>
            <person name="Riley R."/>
            <person name="Andreopoulos W."/>
            <person name="He G."/>
            <person name="Johnson J."/>
            <person name="Nolan M."/>
            <person name="Tritt A."/>
            <person name="Barry K.W."/>
            <person name="Grigoriev I.V."/>
            <person name="Nagy L.G."/>
            <person name="Hibbett D."/>
            <person name="Henrissat B."/>
            <person name="Matheny P.B."/>
            <person name="Labbe J."/>
            <person name="Martin F.M."/>
        </authorList>
    </citation>
    <scope>NUCLEOTIDE SEQUENCE</scope>
    <source>
        <strain evidence="1">FP105234-sp</strain>
    </source>
</reference>
<evidence type="ECO:0000313" key="2">
    <source>
        <dbReference type="Proteomes" id="UP000814033"/>
    </source>
</evidence>